<keyword evidence="3" id="KW-1185">Reference proteome</keyword>
<evidence type="ECO:0000313" key="3">
    <source>
        <dbReference type="Proteomes" id="UP001159405"/>
    </source>
</evidence>
<dbReference type="EMBL" id="CALNXK010000199">
    <property type="protein sequence ID" value="CAH3175299.1"/>
    <property type="molecule type" value="Genomic_DNA"/>
</dbReference>
<feature type="compositionally biased region" description="Basic and acidic residues" evidence="1">
    <location>
        <begin position="173"/>
        <end position="183"/>
    </location>
</feature>
<feature type="region of interest" description="Disordered" evidence="1">
    <location>
        <begin position="53"/>
        <end position="76"/>
    </location>
</feature>
<sequence>MDDLVTNKVSFSMRNAINVNSQRNHLLGKTVKHLEAERDLRLLNLQMKKDEVVFGSPSPRGRGLGKSPIASDGVRSGTPVFQQDIYNLTASSNKDEESTRLHKASNLPPLQLDQASLIATPPRTRRATSIRMAGSPNSAPQSPLESYIPSHKNLIRQFSSSQVPTAGTNSTESTRDLRRENSAEGKQQFSPRLLGSSTHPPGAASGVFKFDLPQRPRTASSSKDAAGSEVHRGLLLRPVSSSKEQTKAKEVKKESVFNRLYSSGKQREGNKVTREISLTMGNPKFEATRRRSISLPDLSEILDKLKTCRYLRDNSQ</sequence>
<proteinExistence type="predicted"/>
<evidence type="ECO:0000313" key="2">
    <source>
        <dbReference type="EMBL" id="CAH3175299.1"/>
    </source>
</evidence>
<feature type="region of interest" description="Disordered" evidence="1">
    <location>
        <begin position="117"/>
        <end position="146"/>
    </location>
</feature>
<comment type="caution">
    <text evidence="2">The sequence shown here is derived from an EMBL/GenBank/DDBJ whole genome shotgun (WGS) entry which is preliminary data.</text>
</comment>
<accession>A0ABN8R7H9</accession>
<feature type="compositionally biased region" description="Polar residues" evidence="1">
    <location>
        <begin position="158"/>
        <end position="172"/>
    </location>
</feature>
<evidence type="ECO:0000256" key="1">
    <source>
        <dbReference type="SAM" id="MobiDB-lite"/>
    </source>
</evidence>
<organism evidence="2 3">
    <name type="scientific">Porites lobata</name>
    <dbReference type="NCBI Taxonomy" id="104759"/>
    <lineage>
        <taxon>Eukaryota</taxon>
        <taxon>Metazoa</taxon>
        <taxon>Cnidaria</taxon>
        <taxon>Anthozoa</taxon>
        <taxon>Hexacorallia</taxon>
        <taxon>Scleractinia</taxon>
        <taxon>Fungiina</taxon>
        <taxon>Poritidae</taxon>
        <taxon>Porites</taxon>
    </lineage>
</organism>
<feature type="compositionally biased region" description="Polar residues" evidence="1">
    <location>
        <begin position="184"/>
        <end position="199"/>
    </location>
</feature>
<protein>
    <submittedName>
        <fullName evidence="2">Uncharacterized protein</fullName>
    </submittedName>
</protein>
<feature type="compositionally biased region" description="Polar residues" evidence="1">
    <location>
        <begin position="135"/>
        <end position="144"/>
    </location>
</feature>
<dbReference type="Proteomes" id="UP001159405">
    <property type="component" value="Unassembled WGS sequence"/>
</dbReference>
<feature type="region of interest" description="Disordered" evidence="1">
    <location>
        <begin position="158"/>
        <end position="252"/>
    </location>
</feature>
<reference evidence="2 3" key="1">
    <citation type="submission" date="2022-05" db="EMBL/GenBank/DDBJ databases">
        <authorList>
            <consortium name="Genoscope - CEA"/>
            <person name="William W."/>
        </authorList>
    </citation>
    <scope>NUCLEOTIDE SEQUENCE [LARGE SCALE GENOMIC DNA]</scope>
</reference>
<name>A0ABN8R7H9_9CNID</name>
<gene>
    <name evidence="2" type="ORF">PLOB_00015838</name>
</gene>